<organism evidence="1 2">
    <name type="scientific">Paenibacillus agilis</name>
    <dbReference type="NCBI Taxonomy" id="3020863"/>
    <lineage>
        <taxon>Bacteria</taxon>
        <taxon>Bacillati</taxon>
        <taxon>Bacillota</taxon>
        <taxon>Bacilli</taxon>
        <taxon>Bacillales</taxon>
        <taxon>Paenibacillaceae</taxon>
        <taxon>Paenibacillus</taxon>
    </lineage>
</organism>
<dbReference type="RefSeq" id="WP_144989572.1">
    <property type="nucleotide sequence ID" value="NZ_VNJK01000001.1"/>
</dbReference>
<gene>
    <name evidence="1" type="ORF">FPZ44_09455</name>
</gene>
<dbReference type="AlphaFoldDB" id="A0A559J068"/>
<sequence length="492" mass="58838">MNVVWRKEWIHPFESPWSILEKFAFANVLSHKELVSVIGRRVGPNMTPSFTRSMRNLITLQGVDSDALSRFLNYNLHAHNNEYFDSLIRSVRTNCNYEQYWLKNNLHWCVECMEVGHHSLCHQFLLIDYCPYHNKQLINLCHNCKQPIPYLLGEGLSDAFTCKCGHPLLDLSTKWSRWSQRFKIQNKSLTKWIINNTKNADQTRGLHWRIINDLSKRRVNFDFEQLLLPSEVEKQIRYEYYMGEESIQSFDFNNTWIYKQIYDITRDVFKSIDKYLRRTYIHKHKSCIKRLNCLLKEPGEPFPEICPYAYAYVFWKQSLLKYPPFYEKFCGARKMNAVYDFTISTPLYEDVIRDLYDQTIIHSDYFRNYSFNAFRWMLAKSIGMMYLDWFYSWYDSAKHGAKGVYLPNIPENLIVAFGFSTKNKKIHFRKIRISEHKLEKDLICPFNTKSKRKVSPSACEHTPLALTMLNRSNNTEQFKYVNDYIRRLSMTQ</sequence>
<evidence type="ECO:0008006" key="3">
    <source>
        <dbReference type="Google" id="ProtNLM"/>
    </source>
</evidence>
<evidence type="ECO:0000313" key="1">
    <source>
        <dbReference type="EMBL" id="TVX93261.1"/>
    </source>
</evidence>
<proteinExistence type="predicted"/>
<comment type="caution">
    <text evidence="1">The sequence shown here is derived from an EMBL/GenBank/DDBJ whole genome shotgun (WGS) entry which is preliminary data.</text>
</comment>
<evidence type="ECO:0000313" key="2">
    <source>
        <dbReference type="Proteomes" id="UP000318102"/>
    </source>
</evidence>
<dbReference type="EMBL" id="VNJK01000001">
    <property type="protein sequence ID" value="TVX93261.1"/>
    <property type="molecule type" value="Genomic_DNA"/>
</dbReference>
<dbReference type="OrthoDB" id="2543325at2"/>
<reference evidence="1 2" key="1">
    <citation type="submission" date="2019-07" db="EMBL/GenBank/DDBJ databases">
        <authorList>
            <person name="Kim J."/>
        </authorList>
    </citation>
    <scope>NUCLEOTIDE SEQUENCE [LARGE SCALE GENOMIC DNA]</scope>
    <source>
        <strain evidence="1 2">N4</strain>
    </source>
</reference>
<keyword evidence="2" id="KW-1185">Reference proteome</keyword>
<dbReference type="Proteomes" id="UP000318102">
    <property type="component" value="Unassembled WGS sequence"/>
</dbReference>
<protein>
    <recommendedName>
        <fullName evidence="3">TniQ family protein</fullName>
    </recommendedName>
</protein>
<accession>A0A559J068</accession>
<name>A0A559J068_9BACL</name>